<keyword evidence="2" id="KW-1133">Transmembrane helix</keyword>
<feature type="signal peptide" evidence="3">
    <location>
        <begin position="1"/>
        <end position="26"/>
    </location>
</feature>
<keyword evidence="2" id="KW-0472">Membrane</keyword>
<proteinExistence type="predicted"/>
<evidence type="ECO:0000256" key="2">
    <source>
        <dbReference type="SAM" id="Phobius"/>
    </source>
</evidence>
<evidence type="ECO:0000256" key="1">
    <source>
        <dbReference type="SAM" id="MobiDB-lite"/>
    </source>
</evidence>
<keyword evidence="5" id="KW-1185">Reference proteome</keyword>
<feature type="non-terminal residue" evidence="4">
    <location>
        <position position="779"/>
    </location>
</feature>
<evidence type="ECO:0008006" key="6">
    <source>
        <dbReference type="Google" id="ProtNLM"/>
    </source>
</evidence>
<feature type="chain" id="PRO_5003736820" description="MFS transporter" evidence="3">
    <location>
        <begin position="27"/>
        <end position="779"/>
    </location>
</feature>
<protein>
    <recommendedName>
        <fullName evidence="6">MFS transporter</fullName>
    </recommendedName>
</protein>
<feature type="compositionally biased region" description="Basic and acidic residues" evidence="1">
    <location>
        <begin position="629"/>
        <end position="652"/>
    </location>
</feature>
<feature type="region of interest" description="Disordered" evidence="1">
    <location>
        <begin position="617"/>
        <end position="714"/>
    </location>
</feature>
<feature type="transmembrane region" description="Helical" evidence="2">
    <location>
        <begin position="510"/>
        <end position="537"/>
    </location>
</feature>
<organism evidence="4 5">
    <name type="scientific">Actinomyces massiliensis F0489</name>
    <dbReference type="NCBI Taxonomy" id="1125718"/>
    <lineage>
        <taxon>Bacteria</taxon>
        <taxon>Bacillati</taxon>
        <taxon>Actinomycetota</taxon>
        <taxon>Actinomycetes</taxon>
        <taxon>Actinomycetales</taxon>
        <taxon>Actinomycetaceae</taxon>
        <taxon>Actinomyces</taxon>
    </lineage>
</organism>
<feature type="transmembrane region" description="Helical" evidence="2">
    <location>
        <begin position="454"/>
        <end position="474"/>
    </location>
</feature>
<keyword evidence="3" id="KW-0732">Signal</keyword>
<comment type="caution">
    <text evidence="4">The sequence shown here is derived from an EMBL/GenBank/DDBJ whole genome shotgun (WGS) entry which is preliminary data.</text>
</comment>
<feature type="region of interest" description="Disordered" evidence="1">
    <location>
        <begin position="759"/>
        <end position="779"/>
    </location>
</feature>
<dbReference type="AlphaFoldDB" id="J0NNZ5"/>
<gene>
    <name evidence="4" type="ORF">HMPREF1318_1699</name>
</gene>
<dbReference type="Proteomes" id="UP000002941">
    <property type="component" value="Unassembled WGS sequence"/>
</dbReference>
<keyword evidence="2" id="KW-0812">Transmembrane</keyword>
<evidence type="ECO:0000256" key="3">
    <source>
        <dbReference type="SAM" id="SignalP"/>
    </source>
</evidence>
<reference evidence="4 5" key="1">
    <citation type="submission" date="2012-05" db="EMBL/GenBank/DDBJ databases">
        <authorList>
            <person name="Harkins D.M."/>
            <person name="Madupu R."/>
            <person name="Durkin A.S."/>
            <person name="Torralba M."/>
            <person name="Methe B."/>
            <person name="Sutton G.G."/>
            <person name="Nelson K.E."/>
        </authorList>
    </citation>
    <scope>NUCLEOTIDE SEQUENCE [LARGE SCALE GENOMIC DNA]</scope>
    <source>
        <strain evidence="4 5">F0489</strain>
    </source>
</reference>
<dbReference type="EMBL" id="AKFT01000058">
    <property type="protein sequence ID" value="EJF46492.1"/>
    <property type="molecule type" value="Genomic_DNA"/>
</dbReference>
<feature type="transmembrane region" description="Helical" evidence="2">
    <location>
        <begin position="170"/>
        <end position="190"/>
    </location>
</feature>
<name>J0NNZ5_9ACTO</name>
<evidence type="ECO:0000313" key="5">
    <source>
        <dbReference type="Proteomes" id="UP000002941"/>
    </source>
</evidence>
<dbReference type="eggNOG" id="COG3170">
    <property type="taxonomic scope" value="Bacteria"/>
</dbReference>
<feature type="transmembrane region" description="Helical" evidence="2">
    <location>
        <begin position="480"/>
        <end position="498"/>
    </location>
</feature>
<sequence>MMTKLGRLVLAGVLVLMAMMGSTAYAVPGIPGADDDGGETAATSTCGTSATDRSSDYLPVNRWAESTTFFHSRLDADTWNDMAEKVDRNGRDATFMQIGNASWRLSTDALYASSTFCPIDVLGYPLDNLVGTIGKALTSTGLLAGLAVVTLGAALLAMRRGRDLAYVLKEAFKTGAILGLLTAMILGGAASTQDKPGAGSPWWWVTQANTVVNTVSGAIASTAVKSSENLMGYQNLSSDAGTAEDWPITCTTTGDATGYVDYLHKSYNESYTQDGSANARAAGLPEMVSTIWEAEVLPVYASAQFGSSNPYTDHVYCFFLEAKSHSAVSSNSQMTSYLTDRLGASADESWAWGDATNSMISSGGNAEDQSLLGWAACTPADVSSATVRGDWANVSKAPSEQDCTTWWAGGNALDGTNLDWDEKSVGDNAKGSEAVYNYVASVHGKGGTRVGSILFAYLVGSLVDGAILVLLSLLQLGSKLVVAFMVAGLFAALARALVPGDDWRLFKRTGLQLIGASFVSSCAGLMIAIIMMVAGAVTKVGAETFSPGTTGAVLATCLGPVVGVFLLHWLFTSVLHVPSPFTLKGAMAWGRGITSGVVGGGALAGVAGLASNARETARGALGRPGVRPRPGDGRRRPGEIDRNKVSKGEGRHVFTHRSATEQLRASKRNKRNKEQEDSPSVLEQARAERDERRKKVKKEAERLATNDGHLGSDDAWKGYTRKARANLAKARAGEIKDAFTSAAASVPGRVRAGVSGLGARGVQGARHAATSLRAGVVEG</sequence>
<evidence type="ECO:0000313" key="4">
    <source>
        <dbReference type="EMBL" id="EJF46492.1"/>
    </source>
</evidence>
<accession>J0NNZ5</accession>
<feature type="compositionally biased region" description="Basic and acidic residues" evidence="1">
    <location>
        <begin position="685"/>
        <end position="714"/>
    </location>
</feature>
<feature type="transmembrane region" description="Helical" evidence="2">
    <location>
        <begin position="549"/>
        <end position="571"/>
    </location>
</feature>
<feature type="transmembrane region" description="Helical" evidence="2">
    <location>
        <begin position="136"/>
        <end position="158"/>
    </location>
</feature>